<dbReference type="Pfam" id="PF14289">
    <property type="entry name" value="DUF4369"/>
    <property type="match status" value="1"/>
</dbReference>
<name>A0ABS5K9H0_9BACT</name>
<organism evidence="6 7">
    <name type="scientific">Carboxylicivirga mesophila</name>
    <dbReference type="NCBI Taxonomy" id="1166478"/>
    <lineage>
        <taxon>Bacteria</taxon>
        <taxon>Pseudomonadati</taxon>
        <taxon>Bacteroidota</taxon>
        <taxon>Bacteroidia</taxon>
        <taxon>Marinilabiliales</taxon>
        <taxon>Marinilabiliaceae</taxon>
        <taxon>Carboxylicivirga</taxon>
    </lineage>
</organism>
<comment type="caution">
    <text evidence="6">The sequence shown here is derived from an EMBL/GenBank/DDBJ whole genome shotgun (WGS) entry which is preliminary data.</text>
</comment>
<dbReference type="Pfam" id="PF00578">
    <property type="entry name" value="AhpC-TSA"/>
    <property type="match status" value="1"/>
</dbReference>
<dbReference type="InterPro" id="IPR050553">
    <property type="entry name" value="Thioredoxin_ResA/DsbE_sf"/>
</dbReference>
<dbReference type="InterPro" id="IPR000866">
    <property type="entry name" value="AhpC/TSA"/>
</dbReference>
<accession>A0ABS5K9H0</accession>
<dbReference type="PANTHER" id="PTHR42852:SF6">
    <property type="entry name" value="THIOL:DISULFIDE INTERCHANGE PROTEIN DSBE"/>
    <property type="match status" value="1"/>
</dbReference>
<evidence type="ECO:0000256" key="1">
    <source>
        <dbReference type="ARBA" id="ARBA00004196"/>
    </source>
</evidence>
<feature type="domain" description="Thioredoxin" evidence="5">
    <location>
        <begin position="222"/>
        <end position="364"/>
    </location>
</feature>
<comment type="subcellular location">
    <subcellularLocation>
        <location evidence="1">Cell envelope</location>
    </subcellularLocation>
</comment>
<keyword evidence="3" id="KW-1015">Disulfide bond</keyword>
<protein>
    <submittedName>
        <fullName evidence="6">AhpC/TSA family protein</fullName>
    </submittedName>
</protein>
<evidence type="ECO:0000313" key="6">
    <source>
        <dbReference type="EMBL" id="MBS2211641.1"/>
    </source>
</evidence>
<dbReference type="CDD" id="cd02966">
    <property type="entry name" value="TlpA_like_family"/>
    <property type="match status" value="1"/>
</dbReference>
<dbReference type="InterPro" id="IPR025380">
    <property type="entry name" value="DUF4369"/>
</dbReference>
<dbReference type="SUPFAM" id="SSF52833">
    <property type="entry name" value="Thioredoxin-like"/>
    <property type="match status" value="1"/>
</dbReference>
<keyword evidence="2" id="KW-0201">Cytochrome c-type biogenesis</keyword>
<dbReference type="Proteomes" id="UP000721861">
    <property type="component" value="Unassembled WGS sequence"/>
</dbReference>
<evidence type="ECO:0000256" key="3">
    <source>
        <dbReference type="ARBA" id="ARBA00023157"/>
    </source>
</evidence>
<dbReference type="EMBL" id="JAGUCN010000009">
    <property type="protein sequence ID" value="MBS2211641.1"/>
    <property type="molecule type" value="Genomic_DNA"/>
</dbReference>
<dbReference type="RefSeq" id="WP_212227873.1">
    <property type="nucleotide sequence ID" value="NZ_JAGUCN010000009.1"/>
</dbReference>
<reference evidence="6 7" key="1">
    <citation type="journal article" date="2014" name="Int. J. Syst. Evol. Microbiol.">
        <title>Carboxylicivirga gen. nov. in the family Marinilabiliaceae with two novel species, Carboxylicivirga mesophila sp. nov. and Carboxylicivirga taeanensis sp. nov., and reclassification of Cytophaga fermentans as Saccharicrinis fermentans gen. nov., comb. nov.</title>
        <authorList>
            <person name="Yang S.H."/>
            <person name="Seo H.S."/>
            <person name="Woo J.H."/>
            <person name="Oh H.M."/>
            <person name="Jang H."/>
            <person name="Lee J.H."/>
            <person name="Kim S.J."/>
            <person name="Kwon K.K."/>
        </authorList>
    </citation>
    <scope>NUCLEOTIDE SEQUENCE [LARGE SCALE GENOMIC DNA]</scope>
    <source>
        <strain evidence="6 7">JCM 18290</strain>
    </source>
</reference>
<dbReference type="PANTHER" id="PTHR42852">
    <property type="entry name" value="THIOL:DISULFIDE INTERCHANGE PROTEIN DSBE"/>
    <property type="match status" value="1"/>
</dbReference>
<dbReference type="Gene3D" id="3.40.30.10">
    <property type="entry name" value="Glutaredoxin"/>
    <property type="match status" value="1"/>
</dbReference>
<dbReference type="InterPro" id="IPR013766">
    <property type="entry name" value="Thioredoxin_domain"/>
</dbReference>
<dbReference type="PROSITE" id="PS51352">
    <property type="entry name" value="THIOREDOXIN_2"/>
    <property type="match status" value="1"/>
</dbReference>
<keyword evidence="4" id="KW-0676">Redox-active center</keyword>
<evidence type="ECO:0000313" key="7">
    <source>
        <dbReference type="Proteomes" id="UP000721861"/>
    </source>
</evidence>
<evidence type="ECO:0000259" key="5">
    <source>
        <dbReference type="PROSITE" id="PS51352"/>
    </source>
</evidence>
<proteinExistence type="predicted"/>
<dbReference type="PROSITE" id="PS51257">
    <property type="entry name" value="PROKAR_LIPOPROTEIN"/>
    <property type="match status" value="1"/>
</dbReference>
<dbReference type="InterPro" id="IPR036249">
    <property type="entry name" value="Thioredoxin-like_sf"/>
</dbReference>
<gene>
    <name evidence="6" type="ORF">KEM09_09520</name>
</gene>
<sequence>MKELLKLLFITLILSSCKTSNDGFIINGHIEGLNDSTLITLYDLDQEVNLDSAISINGNFKLSGKVEYPTSCWIKCLDEYANIQVENVDITFESPIKDMHLNSAINGGKEQELQNKLKKLQRPYDLIYFGAVDSFMNKKYSDDVEMQNLIKRFSESQSASHEIYVDFGKKHSNSFYGLNIVYMNRQSIPRDTLEAIFQNLPVSIESTPTAKALNVYLYEKIAKIGDSFIDFEANTIDGQQFKLSSLKGQYIYLSFWSAGCRPCRMENKYLSENFDQVPDNLSIVSFSVDKNKAAWVNASKADNINWHNVSDNAGTKGKIKTQYQVQAIPTSFLIDKDGVIIKKFKGFDRNGNLIEKLKETIDKI</sequence>
<evidence type="ECO:0000256" key="2">
    <source>
        <dbReference type="ARBA" id="ARBA00022748"/>
    </source>
</evidence>
<keyword evidence="7" id="KW-1185">Reference proteome</keyword>
<evidence type="ECO:0000256" key="4">
    <source>
        <dbReference type="ARBA" id="ARBA00023284"/>
    </source>
</evidence>